<name>E8V7P8_TERSS</name>
<keyword evidence="3" id="KW-1185">Reference proteome</keyword>
<gene>
    <name evidence="2" type="ordered locus">AciPR4_0913</name>
</gene>
<dbReference type="eggNOG" id="COG2421">
    <property type="taxonomic scope" value="Bacteria"/>
</dbReference>
<reference evidence="2 3" key="1">
    <citation type="journal article" date="2012" name="Stand. Genomic Sci.">
        <title>Complete genome sequence of Terriglobus saanensis type strain SP1PR4(T), an Acidobacteria from tundra soil.</title>
        <authorList>
            <person name="Rawat S.R."/>
            <person name="Mannisto M.K."/>
            <person name="Starovoytov V."/>
            <person name="Goodwin L."/>
            <person name="Nolan M."/>
            <person name="Hauser L."/>
            <person name="Land M."/>
            <person name="Davenport K.W."/>
            <person name="Woyke T."/>
            <person name="Haggblom M.M."/>
        </authorList>
    </citation>
    <scope>NUCLEOTIDE SEQUENCE</scope>
    <source>
        <strain evidence="3">ATCC BAA-1853 / DSM 23119 / SP1PR4</strain>
    </source>
</reference>
<dbReference type="PROSITE" id="PS51318">
    <property type="entry name" value="TAT"/>
    <property type="match status" value="1"/>
</dbReference>
<dbReference type="Proteomes" id="UP000006844">
    <property type="component" value="Chromosome"/>
</dbReference>
<dbReference type="InterPro" id="IPR006311">
    <property type="entry name" value="TAT_signal"/>
</dbReference>
<feature type="signal peptide" evidence="1">
    <location>
        <begin position="1"/>
        <end position="35"/>
    </location>
</feature>
<dbReference type="GO" id="GO:0016811">
    <property type="term" value="F:hydrolase activity, acting on carbon-nitrogen (but not peptide) bonds, in linear amides"/>
    <property type="evidence" value="ECO:0007669"/>
    <property type="project" value="InterPro"/>
</dbReference>
<dbReference type="STRING" id="401053.AciPR4_0913"/>
<dbReference type="KEGG" id="tsa:AciPR4_0913"/>
<dbReference type="RefSeq" id="WP_013567479.1">
    <property type="nucleotide sequence ID" value="NC_014963.1"/>
</dbReference>
<dbReference type="PROSITE" id="PS51257">
    <property type="entry name" value="PROKAR_LIPOPROTEIN"/>
    <property type="match status" value="1"/>
</dbReference>
<evidence type="ECO:0000313" key="3">
    <source>
        <dbReference type="Proteomes" id="UP000006844"/>
    </source>
</evidence>
<feature type="chain" id="PRO_5003233159" evidence="1">
    <location>
        <begin position="36"/>
        <end position="453"/>
    </location>
</feature>
<organism evidence="2 3">
    <name type="scientific">Terriglobus saanensis (strain ATCC BAA-1853 / DSM 23119 / SP1PR4)</name>
    <dbReference type="NCBI Taxonomy" id="401053"/>
    <lineage>
        <taxon>Bacteria</taxon>
        <taxon>Pseudomonadati</taxon>
        <taxon>Acidobacteriota</taxon>
        <taxon>Terriglobia</taxon>
        <taxon>Terriglobales</taxon>
        <taxon>Acidobacteriaceae</taxon>
        <taxon>Terriglobus</taxon>
    </lineage>
</organism>
<proteinExistence type="predicted"/>
<dbReference type="EMBL" id="CP002467">
    <property type="protein sequence ID" value="ADV81746.1"/>
    <property type="molecule type" value="Genomic_DNA"/>
</dbReference>
<evidence type="ECO:0000313" key="2">
    <source>
        <dbReference type="EMBL" id="ADV81746.1"/>
    </source>
</evidence>
<dbReference type="Gene3D" id="3.10.28.20">
    <property type="entry name" value="Acetamidase/Formamidase-like domains"/>
    <property type="match status" value="1"/>
</dbReference>
<evidence type="ECO:0000256" key="1">
    <source>
        <dbReference type="SAM" id="SignalP"/>
    </source>
</evidence>
<protein>
    <submittedName>
        <fullName evidence="2">Acetamidase/Formamidase</fullName>
    </submittedName>
</protein>
<dbReference type="PANTHER" id="PTHR31891:SF1">
    <property type="entry name" value="FORMAMIDASE C869.04-RELATED"/>
    <property type="match status" value="1"/>
</dbReference>
<dbReference type="Gene3D" id="2.60.120.580">
    <property type="entry name" value="Acetamidase/Formamidase-like domains"/>
    <property type="match status" value="1"/>
</dbReference>
<dbReference type="HOGENOM" id="CLU_032013_1_1_0"/>
<dbReference type="Pfam" id="PF03069">
    <property type="entry name" value="FmdA_AmdA"/>
    <property type="match status" value="1"/>
</dbReference>
<dbReference type="SUPFAM" id="SSF141130">
    <property type="entry name" value="Acetamidase/Formamidase-like"/>
    <property type="match status" value="1"/>
</dbReference>
<dbReference type="InterPro" id="IPR004304">
    <property type="entry name" value="FmdA_AmdA"/>
</dbReference>
<dbReference type="AlphaFoldDB" id="E8V7P8"/>
<keyword evidence="1" id="KW-0732">Signal</keyword>
<sequence>MKKIRTSLARARFLRSLLLGVAGILAGCSMGSAQAALPKQWLTSTDLYGNHLYRRLTLTLDGTNLKGTFDGDPLQGTLEKGRIHFLARDPQNTLYDLQGSLREERMTGVLSVTRSTDLNLHVQHAFTGRVLEDRLAGPPRSIEFKPTKFFNQFSADTDPVLTIWPGDTIHTTTLDSGGVDEHGITQALYGNPQTGPFYVGGAEPGDVLAVHVRHLRLNRGYADSLDAIAERAKTSALAVKAESLGNSVRWKLDVERGVATPESATGHLAHFAVPLRPMLGCVGVAPDFGFAPFSTGEQGRYGGNMDYNQVVEGSTVYLAVTQPGALLYLGDGHAAMGDGETTEWALETSMDVEFSVDVIPKKRIATPRVETATHLAALGFAGSLDDATRRATAGMVQWLVQDYHLTPSESAQVLGSSAEYVISEIADRDASVVLRLRKEILQSLSREGNSPDK</sequence>
<accession>E8V7P8</accession>
<dbReference type="PANTHER" id="PTHR31891">
    <property type="entry name" value="FORMAMIDASE C869.04-RELATED"/>
    <property type="match status" value="1"/>
</dbReference>